<evidence type="ECO:0000259" key="4">
    <source>
        <dbReference type="Pfam" id="PF20148"/>
    </source>
</evidence>
<dbReference type="Pfam" id="PF25023">
    <property type="entry name" value="TEN_YD-shell"/>
    <property type="match status" value="1"/>
</dbReference>
<accession>A0A410DXX3</accession>
<evidence type="ECO:0000259" key="3">
    <source>
        <dbReference type="Pfam" id="PF02018"/>
    </source>
</evidence>
<dbReference type="Gene3D" id="2.60.120.260">
    <property type="entry name" value="Galactose-binding domain-like"/>
    <property type="match status" value="2"/>
</dbReference>
<feature type="domain" description="Teneurin-like YD-shell" evidence="5">
    <location>
        <begin position="1516"/>
        <end position="1764"/>
    </location>
</feature>
<dbReference type="InterPro" id="IPR006530">
    <property type="entry name" value="YD"/>
</dbReference>
<dbReference type="PANTHER" id="PTHR32305:SF17">
    <property type="entry name" value="TRNA NUCLEASE WAPA"/>
    <property type="match status" value="1"/>
</dbReference>
<evidence type="ECO:0000256" key="2">
    <source>
        <dbReference type="ARBA" id="ARBA00022801"/>
    </source>
</evidence>
<evidence type="ECO:0000313" key="7">
    <source>
        <dbReference type="Proteomes" id="UP000286268"/>
    </source>
</evidence>
<proteinExistence type="predicted"/>
<dbReference type="InterPro" id="IPR022385">
    <property type="entry name" value="Rhs_assc_core"/>
</dbReference>
<evidence type="ECO:0000259" key="5">
    <source>
        <dbReference type="Pfam" id="PF25023"/>
    </source>
</evidence>
<dbReference type="InterPro" id="IPR050708">
    <property type="entry name" value="T6SS_VgrG/RHS"/>
</dbReference>
<evidence type="ECO:0000313" key="6">
    <source>
        <dbReference type="EMBL" id="QAA33772.1"/>
    </source>
</evidence>
<dbReference type="GO" id="GO:0016798">
    <property type="term" value="F:hydrolase activity, acting on glycosyl bonds"/>
    <property type="evidence" value="ECO:0007669"/>
    <property type="project" value="InterPro"/>
</dbReference>
<dbReference type="Gene3D" id="2.60.120.970">
    <property type="match status" value="1"/>
</dbReference>
<organism evidence="6 7">
    <name type="scientific">Clostridium manihotivorum</name>
    <dbReference type="NCBI Taxonomy" id="2320868"/>
    <lineage>
        <taxon>Bacteria</taxon>
        <taxon>Bacillati</taxon>
        <taxon>Bacillota</taxon>
        <taxon>Clostridia</taxon>
        <taxon>Eubacteriales</taxon>
        <taxon>Clostridiaceae</taxon>
        <taxon>Clostridium</taxon>
    </lineage>
</organism>
<dbReference type="PANTHER" id="PTHR32305">
    <property type="match status" value="1"/>
</dbReference>
<dbReference type="Proteomes" id="UP000286268">
    <property type="component" value="Chromosome"/>
</dbReference>
<dbReference type="Pfam" id="PF02018">
    <property type="entry name" value="CBM_4_9"/>
    <property type="match status" value="1"/>
</dbReference>
<reference evidence="6 7" key="1">
    <citation type="submission" date="2018-01" db="EMBL/GenBank/DDBJ databases">
        <title>Genome Sequencing and Assembly of Anaerobacter polyendosporus strain CT4.</title>
        <authorList>
            <person name="Tachaapaikoon C."/>
            <person name="Sutheeworapong S."/>
            <person name="Jenjaroenpun P."/>
            <person name="Wongsurawat T."/>
            <person name="Nookeaw I."/>
            <person name="Cheawchanlertfa P."/>
            <person name="Kosugi A."/>
            <person name="Cheevadhanarak S."/>
            <person name="Ratanakhanokchai K."/>
        </authorList>
    </citation>
    <scope>NUCLEOTIDE SEQUENCE [LARGE SCALE GENOMIC DNA]</scope>
    <source>
        <strain evidence="6 7">CT4</strain>
    </source>
</reference>
<protein>
    <submittedName>
        <fullName evidence="6">Uncharacterized protein</fullName>
    </submittedName>
</protein>
<dbReference type="InterPro" id="IPR013320">
    <property type="entry name" value="ConA-like_dom_sf"/>
</dbReference>
<dbReference type="KEGG" id="cmah:C1I91_20250"/>
<dbReference type="InterPro" id="IPR008979">
    <property type="entry name" value="Galactose-bd-like_sf"/>
</dbReference>
<keyword evidence="7" id="KW-1185">Reference proteome</keyword>
<dbReference type="RefSeq" id="WP_128214494.1">
    <property type="nucleotide sequence ID" value="NZ_CP025746.1"/>
</dbReference>
<feature type="domain" description="DUF6531" evidence="4">
    <location>
        <begin position="326"/>
        <end position="401"/>
    </location>
</feature>
<dbReference type="SUPFAM" id="SSF49785">
    <property type="entry name" value="Galactose-binding domain-like"/>
    <property type="match status" value="1"/>
</dbReference>
<dbReference type="Gene3D" id="2.180.10.10">
    <property type="entry name" value="RHS repeat-associated core"/>
    <property type="match status" value="2"/>
</dbReference>
<dbReference type="NCBIfam" id="TIGR01643">
    <property type="entry name" value="YD_repeat_2x"/>
    <property type="match status" value="1"/>
</dbReference>
<feature type="domain" description="CBM-cenC" evidence="3">
    <location>
        <begin position="634"/>
        <end position="767"/>
    </location>
</feature>
<dbReference type="NCBIfam" id="TIGR03696">
    <property type="entry name" value="Rhs_assc_core"/>
    <property type="match status" value="1"/>
</dbReference>
<dbReference type="InterPro" id="IPR045351">
    <property type="entry name" value="DUF6531"/>
</dbReference>
<evidence type="ECO:0000256" key="1">
    <source>
        <dbReference type="ARBA" id="ARBA00022737"/>
    </source>
</evidence>
<gene>
    <name evidence="6" type="ORF">C1I91_20250</name>
</gene>
<name>A0A410DXX3_9CLOT</name>
<dbReference type="Pfam" id="PF20148">
    <property type="entry name" value="DUF6531"/>
    <property type="match status" value="1"/>
</dbReference>
<dbReference type="NCBIfam" id="NF033679">
    <property type="entry name" value="DNRLRE_dom"/>
    <property type="match status" value="1"/>
</dbReference>
<dbReference type="EMBL" id="CP025746">
    <property type="protein sequence ID" value="QAA33772.1"/>
    <property type="molecule type" value="Genomic_DNA"/>
</dbReference>
<keyword evidence="1" id="KW-0677">Repeat</keyword>
<dbReference type="InterPro" id="IPR056823">
    <property type="entry name" value="TEN-like_YD-shell"/>
</dbReference>
<sequence length="1961" mass="218052">MLDCRNQFAIYIYKNVNIKYDIVADKIKEDIIIKDKIENPQFNVNFQIKNLTPKLQEDNTMVFYDNKDNNKIVFIMDAPFMYDANGQKTNDVKLKLSSSKEGYTLTIMPDSTWLSDESRKFPVVIDPPVQTSPDARTIYDSFVSSANPTTNYYLNQHLGIGYGYAGNGYTRSYIRFDLPATLSSADSVTSAYLAMYLNQSTQSNYQVNVHKVNSAWSSNTITWNNQPTSSSKIEEYRFVNGDGGTGVTWNITSTVKDWYVNGNNNGLMLKNSNESQGFTEYLSSDCSQDYTSLRPMITVNFRNNSGLEGYWNYHTQAVGRAGTALVNDYNGNLVFVHEDLSMSGSRMPANIRHVYNNSEKGQDNKYGLGWRLNLSQRVIPKTLNSKQWYCFIDEDGTNHYFGLDSSTGTYKDEDGLDLTLTVNSDGTYTIRDKNDGTLNFNSSGFLVTVKDSNSNTITLNYNGNILNSIKDGSGRITTLETDTNGNLKAIIDPAGRRTSYEYTGSLLTSIIYPDTKKTVYSYDNDNKLTSATNFDGLKVSFEFNNIAPYKVTKFLESNVDGTVGEELNLSYASNATTFIDAKKRSETYQFNDNGNTVSTLDNNGQAQYYSYGNSGAQTNKMLLESKLQKTPISYIRNHNAENNSVWYAASWGNSVGTQTFTTEDEYVGSQSMKITSTTDFGGRDFEQVGIALDKGKTYTLSGYIKTLNIPEKSNSGAKIFVGYFDGSGNSKYSQVFVNGTKDWDRYETTFTLPADSTNNNVWIGVAITDNTGTAYFDALQLEEGSVANKYNLVENNSFTYGGDMPDFWAGDSTDSNDKAISTEAAPYPVSLGDRAFKINGNASLSKNIHQLINVSGKQGDAFVAGGWAKGQSVPDNGNGRFSVIVGFKKTSDSTFEWHQVDFNRSFTDWQFISQKLIANADYSQIRVEVNYYTNVNQAYFDGIQLYKEEFGTSYQYDSKGNVTSTVDLVKQQSQFQYSSNNDLVKLIDAKGSEFNYEYDNNDSSAKKHNITKATSAGNDATNTLLEGSKTFSGATSDYVNLGATNYSYSNGFAISFKARWDSLNAWSRILDFGNGGGQDNIIISNEGTSTTLSIRIRKSGVEYKLAVANAITIGENAFWSIEVDSKGYTKMYKNYNLVGENQLQLPDSIPRANSYVAKSNWTADGMYKGLIQDLQIQSFTPMVYGFEYDSYGNPKTSTVGQGSLTSRTSAVYTASGNYLNTLTDSSGNTVTYNYNETKGVLDNLVDANGKVTNYQYDDNDRLTTVSKSVDGRSITNGYTYENDRIKVITHNGFSYNFGYDSLGNNKTVDVGSQRLITNNYDTRTGQLNDSTYGNGQKVSSTYDDLYRVIAKSFNDQVRFSYQYDGSGNLGFKEDKVNGVKYRYIYDLSDRLVKVSDSTGNTTKFDFDLNDNVSKLTDIIGSNSYTTMYSYDRDRKPTKVNLNSGNSLSIQYDAIGRISSKSINTTTAYNTNYTYIPGTDGNTTFKVGTVSNNGSNITYAYDKSGNIDTITQSGGNIKYYYNELNELIREDNQSSGKTIVYSYDDGGNIKSKTEYGYTSLTPANPVNSINYSYDDANWKDKLTSYNGKAITYDEIGNPLTYDGNTYTWEEGRQLSTISNGSQTISYKYDDAGIRTEKKVNGVVTKYHLVGDKVTYETNGTDKIYYSYDSSNDLVSMNLNGTEYFYIRNGQGDIIGLIDGSGTQVVSYSYDSWGKLLSITGTLKDTIGVKNPYRYRGYRYDTETGLYYLQSRYYSPEWGRFVNADTITGSTGELLTANMFAYCLNDPINREDQDGLWSFKSAIKLIKAVGEFTAGVAMVAGAVSTGNPIIIVGAAIYGANHIVSGAMDAYNIVRGRENNVGKNNLIKNQMQKAYGKKVGGIVYGVCDFSVGLSSGLAAGDYSASKFINKRTYTYKNGVLNKNPVTWKGINGVKNIFTKGYNIKKYKTFKTIKSNISGIKDIFY</sequence>
<dbReference type="OrthoDB" id="9771173at2"/>
<dbReference type="InterPro" id="IPR003305">
    <property type="entry name" value="CenC_carb-bd"/>
</dbReference>
<keyword evidence="2" id="KW-0378">Hydrolase</keyword>
<dbReference type="SUPFAM" id="SSF49899">
    <property type="entry name" value="Concanavalin A-like lectins/glucanases"/>
    <property type="match status" value="1"/>
</dbReference>